<reference evidence="3 4" key="1">
    <citation type="submission" date="2014-07" db="EMBL/GenBank/DDBJ databases">
        <authorList>
            <person name="McCorrison J."/>
            <person name="Sanka R."/>
            <person name="Torralba M."/>
            <person name="Gillis M."/>
            <person name="Haft D.H."/>
            <person name="Methe B."/>
            <person name="Sutton G."/>
            <person name="Nelson K.E."/>
        </authorList>
    </citation>
    <scope>NUCLEOTIDE SEQUENCE [LARGE SCALE GENOMIC DNA]</scope>
    <source>
        <strain evidence="3 4">DNF00058</strain>
    </source>
</reference>
<comment type="caution">
    <text evidence="3">The sequence shown here is derived from an EMBL/GenBank/DDBJ whole genome shotgun (WGS) entry which is preliminary data.</text>
</comment>
<dbReference type="AlphaFoldDB" id="A0A096AWK5"/>
<evidence type="ECO:0000256" key="1">
    <source>
        <dbReference type="SAM" id="Coils"/>
    </source>
</evidence>
<feature type="transmembrane region" description="Helical" evidence="2">
    <location>
        <begin position="49"/>
        <end position="67"/>
    </location>
</feature>
<dbReference type="EMBL" id="JRNU01000047">
    <property type="protein sequence ID" value="KGF51170.1"/>
    <property type="molecule type" value="Genomic_DNA"/>
</dbReference>
<feature type="coiled-coil region" evidence="1">
    <location>
        <begin position="1"/>
        <end position="28"/>
    </location>
</feature>
<dbReference type="Proteomes" id="UP000029614">
    <property type="component" value="Unassembled WGS sequence"/>
</dbReference>
<dbReference type="OrthoDB" id="1069421at2"/>
<keyword evidence="1" id="KW-0175">Coiled coil</keyword>
<feature type="transmembrane region" description="Helical" evidence="2">
    <location>
        <begin position="73"/>
        <end position="89"/>
    </location>
</feature>
<organism evidence="3 4">
    <name type="scientific">Prevotella amnii DNF00058</name>
    <dbReference type="NCBI Taxonomy" id="1401066"/>
    <lineage>
        <taxon>Bacteria</taxon>
        <taxon>Pseudomonadati</taxon>
        <taxon>Bacteroidota</taxon>
        <taxon>Bacteroidia</taxon>
        <taxon>Bacteroidales</taxon>
        <taxon>Prevotellaceae</taxon>
        <taxon>Prevotella</taxon>
    </lineage>
</organism>
<dbReference type="RefSeq" id="WP_036856491.1">
    <property type="nucleotide sequence ID" value="NZ_JRNU01000047.1"/>
</dbReference>
<keyword evidence="4" id="KW-1185">Reference proteome</keyword>
<feature type="transmembrane region" description="Helical" evidence="2">
    <location>
        <begin position="164"/>
        <end position="186"/>
    </location>
</feature>
<gene>
    <name evidence="3" type="ORF">HMPREF9302_08385</name>
</gene>
<sequence length="206" mass="24292">MNKQVNELEEMRKQLNILKSKLSNQEIVSDKMIRQSMFNKMSFLKKYEYFSYIGIIISFLSFLFLTIILKTSWYFFFFSMVVIIADILLDKWVNSFSDEEFLSGNLLQTAQHMVWQLKFRKLTNIVVGVIIFVIWIPWLLLELYNADIFIIVKAQTGIYKDPFLYGFIIGVFGLIVGIVVAIKIYFKMQRTSKEIIEQINELKGES</sequence>
<proteinExistence type="predicted"/>
<keyword evidence="2" id="KW-1133">Transmembrane helix</keyword>
<protein>
    <submittedName>
        <fullName evidence="3">Uncharacterized protein</fullName>
    </submittedName>
</protein>
<evidence type="ECO:0000313" key="4">
    <source>
        <dbReference type="Proteomes" id="UP000029614"/>
    </source>
</evidence>
<keyword evidence="2" id="KW-0472">Membrane</keyword>
<evidence type="ECO:0000313" key="3">
    <source>
        <dbReference type="EMBL" id="KGF51170.1"/>
    </source>
</evidence>
<accession>A0A096AWK5</accession>
<name>A0A096AWK5_9BACT</name>
<evidence type="ECO:0000256" key="2">
    <source>
        <dbReference type="SAM" id="Phobius"/>
    </source>
</evidence>
<keyword evidence="2" id="KW-0812">Transmembrane</keyword>
<feature type="transmembrane region" description="Helical" evidence="2">
    <location>
        <begin position="122"/>
        <end position="144"/>
    </location>
</feature>